<evidence type="ECO:0000256" key="1">
    <source>
        <dbReference type="SAM" id="MobiDB-lite"/>
    </source>
</evidence>
<accession>A0A318HPT3</accession>
<keyword evidence="3" id="KW-1185">Reference proteome</keyword>
<dbReference type="OrthoDB" id="9814627at2"/>
<organism evidence="2 3">
    <name type="scientific">Hoylesella shahii DSM 15611 = JCM 12083</name>
    <dbReference type="NCBI Taxonomy" id="1122991"/>
    <lineage>
        <taxon>Bacteria</taxon>
        <taxon>Pseudomonadati</taxon>
        <taxon>Bacteroidota</taxon>
        <taxon>Bacteroidia</taxon>
        <taxon>Bacteroidales</taxon>
        <taxon>Prevotellaceae</taxon>
        <taxon>Hoylesella</taxon>
    </lineage>
</organism>
<proteinExistence type="predicted"/>
<sequence length="1083" mass="124242">MNTFTNFIVKHNHIRVVLIMLYITVAKPILGQVKEVHNVPSPEVANLGTFGAIPIGHYTGTPNISIPLYSIKVGKLSIPIQAIYHPANVKPHIPPSCLGIGWALSAGGYIARSIKVNQDEKEIVNTKPGYYFNHEKIKELDNASEKGKTQKLKELTYLEGNEWFELGADAFYFTFNGYSGSFFMDKEGQWRVISDENIKVEFHEQSGFKTINELKKRFSLGYYNVGNNKRFFDKFTLITPDGTRYEFGGDNATEYSVPYYNQVYGDLVATCWRLSKITTVDRRVVKFLYKADSYMCDIHYAPQAMYYFENNRGVGMHLDNGRAGYSGFLTMPARLMEISADNETVSFSYERDAYYGSLFLKNSGCLYWSDREFAGPMRYGYGALSQEMSAHRFMLFMGVQPLSSERATRDAIAQKITHDYLSCISVQKQNSWVVDIITKFQEIRGRRLLSSLKFEVPKTWPSDERRNLSPGFVSTRRGSKAASIEDAIDEEDEGINTRIESDDENSGSRGSGLGSLTEYMYKFEYYLDSNQERLWPVRNPLTYTDSWGYYSRLSSNQSNSGEWRISAVYTNEDFRTRTPSLQSTKMFVLKSITYPTGGITELEYEQHDYSKEFDRQSFSVKDAMGTVGGLRVSAMANYDVSGRLLYTKDYIYKHSLNGQSSGISKGRPCYYDRIYLNDDRSDYIDMYSFDPIEPYPLNFNTPDVGYSTVFEDVKSANGKLLKRTKFQYTNYDADVYGEMHGDKPAVCGANVFGTYASASFTSMAFERGKLFSKEVMNGDGNVLEKIMYKYVRTSGVPYSTISQECHRTRSNELFGFSYLYNTFTNKYLVGVQKREEKMNNGSFVSEMRYKYTDYGMPKEKIMMSNDNEKLITKYTYSFDSPQYSWLLNKHILLPISVTESRGEATSETFQVYSQSSWGVPYVLRQETSWRVEGVGNVSHSRIDYTVERADQYGNPIVIDERGAKTIMVWCQRGEKLVATIQNASYEEVKASLGKAPDSYSESDFLSSTYDDVNKLRSKLPRALIYSYLYNDLLLLRSKMEPNGMEYSYDYDSQGRVIAVFRRKGKGKFERINAYKYHYQSTEQ</sequence>
<dbReference type="EMBL" id="QJJX01000044">
    <property type="protein sequence ID" value="PXX18949.1"/>
    <property type="molecule type" value="Genomic_DNA"/>
</dbReference>
<dbReference type="RefSeq" id="WP_146210639.1">
    <property type="nucleotide sequence ID" value="NZ_BAIZ01000050.1"/>
</dbReference>
<evidence type="ECO:0000313" key="2">
    <source>
        <dbReference type="EMBL" id="PXX18949.1"/>
    </source>
</evidence>
<gene>
    <name evidence="2" type="ORF">EJ73_02517</name>
</gene>
<comment type="caution">
    <text evidence="2">The sequence shown here is derived from an EMBL/GenBank/DDBJ whole genome shotgun (WGS) entry which is preliminary data.</text>
</comment>
<evidence type="ECO:0000313" key="3">
    <source>
        <dbReference type="Proteomes" id="UP000248314"/>
    </source>
</evidence>
<reference evidence="2 3" key="1">
    <citation type="submission" date="2018-05" db="EMBL/GenBank/DDBJ databases">
        <title>Genomic Encyclopedia of Type Strains, Phase I: the one thousand microbial genomes (KMG-I) project.</title>
        <authorList>
            <person name="Kyrpides N."/>
        </authorList>
    </citation>
    <scope>NUCLEOTIDE SEQUENCE [LARGE SCALE GENOMIC DNA]</scope>
    <source>
        <strain evidence="2 3">DSM 15611</strain>
    </source>
</reference>
<dbReference type="AlphaFoldDB" id="A0A318HPT3"/>
<protein>
    <submittedName>
        <fullName evidence="2">YD repeat-containing protein</fullName>
    </submittedName>
</protein>
<feature type="region of interest" description="Disordered" evidence="1">
    <location>
        <begin position="467"/>
        <end position="511"/>
    </location>
</feature>
<dbReference type="STRING" id="1122991.GCA_000613445_00577"/>
<dbReference type="Proteomes" id="UP000248314">
    <property type="component" value="Unassembled WGS sequence"/>
</dbReference>
<name>A0A318HPT3_9BACT</name>